<dbReference type="AlphaFoldDB" id="A0A9J6G8R6"/>
<sequence length="149" mass="16395">MRGNLKQADNVCKGVITVANNEATESLQQKIKWRAGEIVDIRKYGTSNSAQLTFAGKSVPQYVHYNSEIASSKNIRRFQPSKTSRDHFCCRDDTQSSTILVGGQCHNALPEDVSGLGCCKKNFNARGVRLPTSCRMALALILNNLSLMS</sequence>
<dbReference type="OrthoDB" id="10491959at2759"/>
<comment type="caution">
    <text evidence="1">The sequence shown here is derived from an EMBL/GenBank/DDBJ whole genome shotgun (WGS) entry which is preliminary data.</text>
</comment>
<proteinExistence type="predicted"/>
<accession>A0A9J6G8R6</accession>
<organism evidence="1 2">
    <name type="scientific">Haemaphysalis longicornis</name>
    <name type="common">Bush tick</name>
    <dbReference type="NCBI Taxonomy" id="44386"/>
    <lineage>
        <taxon>Eukaryota</taxon>
        <taxon>Metazoa</taxon>
        <taxon>Ecdysozoa</taxon>
        <taxon>Arthropoda</taxon>
        <taxon>Chelicerata</taxon>
        <taxon>Arachnida</taxon>
        <taxon>Acari</taxon>
        <taxon>Parasitiformes</taxon>
        <taxon>Ixodida</taxon>
        <taxon>Ixodoidea</taxon>
        <taxon>Ixodidae</taxon>
        <taxon>Haemaphysalinae</taxon>
        <taxon>Haemaphysalis</taxon>
    </lineage>
</organism>
<protein>
    <submittedName>
        <fullName evidence="1">Uncharacterized protein</fullName>
    </submittedName>
</protein>
<dbReference type="Proteomes" id="UP000821853">
    <property type="component" value="Chromosome 3"/>
</dbReference>
<evidence type="ECO:0000313" key="2">
    <source>
        <dbReference type="Proteomes" id="UP000821853"/>
    </source>
</evidence>
<gene>
    <name evidence="1" type="ORF">HPB48_012011</name>
</gene>
<evidence type="ECO:0000313" key="1">
    <source>
        <dbReference type="EMBL" id="KAH9371693.1"/>
    </source>
</evidence>
<dbReference type="VEuPathDB" id="VectorBase:HLOH_057445"/>
<reference evidence="1 2" key="1">
    <citation type="journal article" date="2020" name="Cell">
        <title>Large-Scale Comparative Analyses of Tick Genomes Elucidate Their Genetic Diversity and Vector Capacities.</title>
        <authorList>
            <consortium name="Tick Genome and Microbiome Consortium (TIGMIC)"/>
            <person name="Jia N."/>
            <person name="Wang J."/>
            <person name="Shi W."/>
            <person name="Du L."/>
            <person name="Sun Y."/>
            <person name="Zhan W."/>
            <person name="Jiang J.F."/>
            <person name="Wang Q."/>
            <person name="Zhang B."/>
            <person name="Ji P."/>
            <person name="Bell-Sakyi L."/>
            <person name="Cui X.M."/>
            <person name="Yuan T.T."/>
            <person name="Jiang B.G."/>
            <person name="Yang W.F."/>
            <person name="Lam T.T."/>
            <person name="Chang Q.C."/>
            <person name="Ding S.J."/>
            <person name="Wang X.J."/>
            <person name="Zhu J.G."/>
            <person name="Ruan X.D."/>
            <person name="Zhao L."/>
            <person name="Wei J.T."/>
            <person name="Ye R.Z."/>
            <person name="Que T.C."/>
            <person name="Du C.H."/>
            <person name="Zhou Y.H."/>
            <person name="Cheng J.X."/>
            <person name="Dai P.F."/>
            <person name="Guo W.B."/>
            <person name="Han X.H."/>
            <person name="Huang E.J."/>
            <person name="Li L.F."/>
            <person name="Wei W."/>
            <person name="Gao Y.C."/>
            <person name="Liu J.Z."/>
            <person name="Shao H.Z."/>
            <person name="Wang X."/>
            <person name="Wang C.C."/>
            <person name="Yang T.C."/>
            <person name="Huo Q.B."/>
            <person name="Li W."/>
            <person name="Chen H.Y."/>
            <person name="Chen S.E."/>
            <person name="Zhou L.G."/>
            <person name="Ni X.B."/>
            <person name="Tian J.H."/>
            <person name="Sheng Y."/>
            <person name="Liu T."/>
            <person name="Pan Y.S."/>
            <person name="Xia L.Y."/>
            <person name="Li J."/>
            <person name="Zhao F."/>
            <person name="Cao W.C."/>
        </authorList>
    </citation>
    <scope>NUCLEOTIDE SEQUENCE [LARGE SCALE GENOMIC DNA]</scope>
    <source>
        <strain evidence="1">HaeL-2018</strain>
    </source>
</reference>
<keyword evidence="2" id="KW-1185">Reference proteome</keyword>
<dbReference type="EMBL" id="JABSTR010000005">
    <property type="protein sequence ID" value="KAH9371693.1"/>
    <property type="molecule type" value="Genomic_DNA"/>
</dbReference>
<name>A0A9J6G8R6_HAELO</name>